<dbReference type="EMBL" id="MU251391">
    <property type="protein sequence ID" value="KAG9237186.1"/>
    <property type="molecule type" value="Genomic_DNA"/>
</dbReference>
<protein>
    <recommendedName>
        <fullName evidence="3">SprT-like domain-containing protein</fullName>
    </recommendedName>
</protein>
<dbReference type="Proteomes" id="UP000824998">
    <property type="component" value="Unassembled WGS sequence"/>
</dbReference>
<evidence type="ECO:0000313" key="2">
    <source>
        <dbReference type="Proteomes" id="UP000824998"/>
    </source>
</evidence>
<organism evidence="1 2">
    <name type="scientific">Amylocarpus encephaloides</name>
    <dbReference type="NCBI Taxonomy" id="45428"/>
    <lineage>
        <taxon>Eukaryota</taxon>
        <taxon>Fungi</taxon>
        <taxon>Dikarya</taxon>
        <taxon>Ascomycota</taxon>
        <taxon>Pezizomycotina</taxon>
        <taxon>Leotiomycetes</taxon>
        <taxon>Helotiales</taxon>
        <taxon>Helotiales incertae sedis</taxon>
        <taxon>Amylocarpus</taxon>
    </lineage>
</organism>
<dbReference type="AlphaFoldDB" id="A0A9P7YP73"/>
<evidence type="ECO:0000313" key="1">
    <source>
        <dbReference type="EMBL" id="KAG9237186.1"/>
    </source>
</evidence>
<proteinExistence type="predicted"/>
<gene>
    <name evidence="1" type="ORF">BJ875DRAFT_481509</name>
</gene>
<sequence length="282" mass="31684">MTEIMIPHTHISFDAFAADIDDSTQLPPAHAFLAADLSAAVLGTTTCDRPPVLRREKNALDSLDETLKALDSRKDKEGNFDDIDFLRTYAKIFDDLFFFGSMLSPGNERINLHYDDGLRLEGTQGITIHKYPSQYANIVIWRQLPKSNSSPERMQRTLITLLHEMVHAFLRLYLCNDCRETGSWDTVGKTGHGKTWLDIMAAATKDATRIGIFDSNSLEYARLHYHIVYELSDSGDSFPTSEALSGWGLGRPQVVILYALHWYASSRMGTLHLKATGMVPTI</sequence>
<evidence type="ECO:0008006" key="3">
    <source>
        <dbReference type="Google" id="ProtNLM"/>
    </source>
</evidence>
<accession>A0A9P7YP73</accession>
<reference evidence="1" key="1">
    <citation type="journal article" date="2021" name="IMA Fungus">
        <title>Genomic characterization of three marine fungi, including Emericellopsis atlantica sp. nov. with signatures of a generalist lifestyle and marine biomass degradation.</title>
        <authorList>
            <person name="Hagestad O.C."/>
            <person name="Hou L."/>
            <person name="Andersen J.H."/>
            <person name="Hansen E.H."/>
            <person name="Altermark B."/>
            <person name="Li C."/>
            <person name="Kuhnert E."/>
            <person name="Cox R.J."/>
            <person name="Crous P.W."/>
            <person name="Spatafora J.W."/>
            <person name="Lail K."/>
            <person name="Amirebrahimi M."/>
            <person name="Lipzen A."/>
            <person name="Pangilinan J."/>
            <person name="Andreopoulos W."/>
            <person name="Hayes R.D."/>
            <person name="Ng V."/>
            <person name="Grigoriev I.V."/>
            <person name="Jackson S.A."/>
            <person name="Sutton T.D.S."/>
            <person name="Dobson A.D.W."/>
            <person name="Rama T."/>
        </authorList>
    </citation>
    <scope>NUCLEOTIDE SEQUENCE</scope>
    <source>
        <strain evidence="1">TRa018bII</strain>
    </source>
</reference>
<comment type="caution">
    <text evidence="1">The sequence shown here is derived from an EMBL/GenBank/DDBJ whole genome shotgun (WGS) entry which is preliminary data.</text>
</comment>
<keyword evidence="2" id="KW-1185">Reference proteome</keyword>
<dbReference type="OrthoDB" id="3559480at2759"/>
<name>A0A9P7YP73_9HELO</name>